<dbReference type="Proteomes" id="UP000525027">
    <property type="component" value="Unassembled WGS sequence"/>
</dbReference>
<dbReference type="RefSeq" id="WP_273001977.1">
    <property type="nucleotide sequence ID" value="NZ_DURU01000015.1"/>
</dbReference>
<organism evidence="1 2">
    <name type="scientific">Acetomicrobium hydrogeniformans</name>
    <dbReference type="NCBI Taxonomy" id="649746"/>
    <lineage>
        <taxon>Bacteria</taxon>
        <taxon>Thermotogati</taxon>
        <taxon>Synergistota</taxon>
        <taxon>Synergistia</taxon>
        <taxon>Synergistales</taxon>
        <taxon>Acetomicrobiaceae</taxon>
        <taxon>Acetomicrobium</taxon>
    </lineage>
</organism>
<sequence>MTNKKDGRSANDDNQLYYVEDLLKMMSMQDYPPFIERLLSQIQGFMWGFVSNGEEVKRIEELASEGYDLDDPQYLLEQLAWLREYADIVGPEIDGFGHEEAVVLSFTPVDNDEAMRWAIDHAALFAKGTCRRIWIIAENWELSDVIQYSKHIKSLTEMGVSLRFILLTPWGWTEIPLFREISGDEKRGLLWKERFRRRNNHLQKGNDEGKTS</sequence>
<comment type="caution">
    <text evidence="1">The sequence shown here is derived from an EMBL/GenBank/DDBJ whole genome shotgun (WGS) entry which is preliminary data.</text>
</comment>
<evidence type="ECO:0000313" key="2">
    <source>
        <dbReference type="Proteomes" id="UP000525027"/>
    </source>
</evidence>
<accession>A0A7V6ZD51</accession>
<protein>
    <submittedName>
        <fullName evidence="1">Uncharacterized protein</fullName>
    </submittedName>
</protein>
<gene>
    <name evidence="1" type="ORF">GX397_00910</name>
</gene>
<dbReference type="AlphaFoldDB" id="A0A7V6ZD51"/>
<dbReference type="EMBL" id="DURU01000015">
    <property type="protein sequence ID" value="HHZ03648.1"/>
    <property type="molecule type" value="Genomic_DNA"/>
</dbReference>
<proteinExistence type="predicted"/>
<reference evidence="1 2" key="1">
    <citation type="journal article" date="2020" name="Biotechnol. Biofuels">
        <title>New insights from the biogas microbiome by comprehensive genome-resolved metagenomics of nearly 1600 species originating from multiple anaerobic digesters.</title>
        <authorList>
            <person name="Campanaro S."/>
            <person name="Treu L."/>
            <person name="Rodriguez-R L.M."/>
            <person name="Kovalovszki A."/>
            <person name="Ziels R.M."/>
            <person name="Maus I."/>
            <person name="Zhu X."/>
            <person name="Kougias P.G."/>
            <person name="Basile A."/>
            <person name="Luo G."/>
            <person name="Schluter A."/>
            <person name="Konstantinidis K.T."/>
            <person name="Angelidaki I."/>
        </authorList>
    </citation>
    <scope>NUCLEOTIDE SEQUENCE [LARGE SCALE GENOMIC DNA]</scope>
    <source>
        <strain evidence="1">AS25fmACSIPFO_94</strain>
    </source>
</reference>
<name>A0A7V6ZD51_9BACT</name>
<evidence type="ECO:0000313" key="1">
    <source>
        <dbReference type="EMBL" id="HHZ03648.1"/>
    </source>
</evidence>